<dbReference type="RefSeq" id="WP_190925694.1">
    <property type="nucleotide sequence ID" value="NZ_JACXJA010000006.1"/>
</dbReference>
<gene>
    <name evidence="11" type="ORF">IDH45_06105</name>
</gene>
<keyword evidence="7 9" id="KW-0472">Membrane</keyword>
<proteinExistence type="predicted"/>
<dbReference type="PANTHER" id="PTHR43280">
    <property type="entry name" value="ARAC-FAMILY TRANSCRIPTIONAL REGULATOR"/>
    <property type="match status" value="1"/>
</dbReference>
<organism evidence="11 12">
    <name type="scientific">Paenibacillus oceani</name>
    <dbReference type="NCBI Taxonomy" id="2772510"/>
    <lineage>
        <taxon>Bacteria</taxon>
        <taxon>Bacillati</taxon>
        <taxon>Bacillota</taxon>
        <taxon>Bacilli</taxon>
        <taxon>Bacillales</taxon>
        <taxon>Paenibacillaceae</taxon>
        <taxon>Paenibacillus</taxon>
    </lineage>
</organism>
<dbReference type="EMBL" id="JACXJA010000006">
    <property type="protein sequence ID" value="MBD2861563.1"/>
    <property type="molecule type" value="Genomic_DNA"/>
</dbReference>
<dbReference type="InterPro" id="IPR009057">
    <property type="entry name" value="Homeodomain-like_sf"/>
</dbReference>
<evidence type="ECO:0000259" key="10">
    <source>
        <dbReference type="PROSITE" id="PS01124"/>
    </source>
</evidence>
<evidence type="ECO:0000313" key="11">
    <source>
        <dbReference type="EMBL" id="MBD2861563.1"/>
    </source>
</evidence>
<evidence type="ECO:0000256" key="1">
    <source>
        <dbReference type="ARBA" id="ARBA00004651"/>
    </source>
</evidence>
<keyword evidence="12" id="KW-1185">Reference proteome</keyword>
<dbReference type="Pfam" id="PF12833">
    <property type="entry name" value="HTH_18"/>
    <property type="match status" value="1"/>
</dbReference>
<evidence type="ECO:0000256" key="4">
    <source>
        <dbReference type="ARBA" id="ARBA00022989"/>
    </source>
</evidence>
<evidence type="ECO:0000313" key="12">
    <source>
        <dbReference type="Proteomes" id="UP000639396"/>
    </source>
</evidence>
<keyword evidence="8" id="KW-0804">Transcription</keyword>
<name>A0A927C7H6_9BACL</name>
<dbReference type="SUPFAM" id="SSF46689">
    <property type="entry name" value="Homeodomain-like"/>
    <property type="match status" value="1"/>
</dbReference>
<keyword evidence="5" id="KW-0805">Transcription regulation</keyword>
<dbReference type="Pfam" id="PF17853">
    <property type="entry name" value="GGDEF_2"/>
    <property type="match status" value="1"/>
</dbReference>
<dbReference type="PANTHER" id="PTHR43280:SF2">
    <property type="entry name" value="HTH-TYPE TRANSCRIPTIONAL REGULATOR EXSA"/>
    <property type="match status" value="1"/>
</dbReference>
<dbReference type="InterPro" id="IPR033479">
    <property type="entry name" value="dCache_1"/>
</dbReference>
<feature type="transmembrane region" description="Helical" evidence="9">
    <location>
        <begin position="294"/>
        <end position="317"/>
    </location>
</feature>
<dbReference type="Pfam" id="PF02743">
    <property type="entry name" value="dCache_1"/>
    <property type="match status" value="1"/>
</dbReference>
<dbReference type="GO" id="GO:0003700">
    <property type="term" value="F:DNA-binding transcription factor activity"/>
    <property type="evidence" value="ECO:0007669"/>
    <property type="project" value="InterPro"/>
</dbReference>
<reference evidence="11" key="1">
    <citation type="submission" date="2020-09" db="EMBL/GenBank/DDBJ databases">
        <title>A novel bacterium of genus Paenibacillus, isolated from South China Sea.</title>
        <authorList>
            <person name="Huang H."/>
            <person name="Mo K."/>
            <person name="Hu Y."/>
        </authorList>
    </citation>
    <scope>NUCLEOTIDE SEQUENCE</scope>
    <source>
        <strain evidence="11">IB182363</strain>
    </source>
</reference>
<dbReference type="Gene3D" id="1.10.10.60">
    <property type="entry name" value="Homeodomain-like"/>
    <property type="match status" value="2"/>
</dbReference>
<evidence type="ECO:0000256" key="2">
    <source>
        <dbReference type="ARBA" id="ARBA00022475"/>
    </source>
</evidence>
<dbReference type="GO" id="GO:0043565">
    <property type="term" value="F:sequence-specific DNA binding"/>
    <property type="evidence" value="ECO:0007669"/>
    <property type="project" value="InterPro"/>
</dbReference>
<comment type="caution">
    <text evidence="11">The sequence shown here is derived from an EMBL/GenBank/DDBJ whole genome shotgun (WGS) entry which is preliminary data.</text>
</comment>
<feature type="domain" description="HTH araC/xylS-type" evidence="10">
    <location>
        <begin position="651"/>
        <end position="750"/>
    </location>
</feature>
<keyword evidence="3 9" id="KW-0812">Transmembrane</keyword>
<dbReference type="InterPro" id="IPR041522">
    <property type="entry name" value="CdaR_GGDEF"/>
</dbReference>
<evidence type="ECO:0000256" key="9">
    <source>
        <dbReference type="SAM" id="Phobius"/>
    </source>
</evidence>
<keyword evidence="4 9" id="KW-1133">Transmembrane helix</keyword>
<evidence type="ECO:0000256" key="3">
    <source>
        <dbReference type="ARBA" id="ARBA00022692"/>
    </source>
</evidence>
<dbReference type="PROSITE" id="PS01124">
    <property type="entry name" value="HTH_ARAC_FAMILY_2"/>
    <property type="match status" value="1"/>
</dbReference>
<dbReference type="InterPro" id="IPR018060">
    <property type="entry name" value="HTH_AraC"/>
</dbReference>
<comment type="subcellular location">
    <subcellularLocation>
        <location evidence="1">Cell membrane</location>
        <topology evidence="1">Multi-pass membrane protein</topology>
    </subcellularLocation>
</comment>
<evidence type="ECO:0000256" key="5">
    <source>
        <dbReference type="ARBA" id="ARBA00023015"/>
    </source>
</evidence>
<dbReference type="Proteomes" id="UP000639396">
    <property type="component" value="Unassembled WGS sequence"/>
</dbReference>
<evidence type="ECO:0000256" key="8">
    <source>
        <dbReference type="ARBA" id="ARBA00023163"/>
    </source>
</evidence>
<keyword evidence="2" id="KW-1003">Cell membrane</keyword>
<feature type="transmembrane region" description="Helical" evidence="9">
    <location>
        <begin position="14"/>
        <end position="33"/>
    </location>
</feature>
<evidence type="ECO:0000256" key="7">
    <source>
        <dbReference type="ARBA" id="ARBA00023136"/>
    </source>
</evidence>
<sequence>MEARFKSRLYYKYLLSYVLILSVPLLVIGLFVYNHFLQTLKSEVIDNNLNMLSQVKEIVDVKFNELEKIAYQISRNPELTPYMATRNAVKGMNTIKELRNYTAGNSFAHEIFLHYRKQPYLYSSISTYTASNFIDAIYRYEHWTQEEFERAIDSLNGPALRPAEYVGGSDGERLITYMVPIPLRDEVPYGTVMFMIKESSITNLIRNILRDYGGNTVIFDRSGQQVTYMEGEHGFETGKLVEMIDRTRERGSTTVGIGGNDYFISHIQSSETGWVYVTKVEKSRVMASVARIKLFALAGLAATILFGGLAIFILMHINYKPIRRLKQLTEALTGRKPVGPREDELESIGLAVRQMSENTKELGLEIMKSRPALKQYMLMNLLKGRIRHIEEFNSSGRSCGIGFSGNWFHAAVLLIDPGGAAGPKPVKEAIIASLEAACRASGRIEGYGLDSMDGNRFLFIFGMADPDGTALSQLLRSFRDTAGTEWACPVTIGLGTGYSGIGDIGKSYLEASTAADYRLIKGKDKVIDFREVAQTEHHGYSDKELIELELYLKQGNMDKIKLCLDAVVRKIQHPDTSLFTARSICYDLIHTIIRPVFELNLPAGTDKLPDVWSLLRFETVDELADMVKEASVDICGIIQNNKESRNFALKDQLIAYMERHYADHDFSLQTMAEAFSLSAPYVSRYFKDQAGMTVSQYLNTIRIGAAKNMLENGEDNLSDLIGRIGYVNTSSFIRKFKETEGMTPGEYRRMYCQGQQRDAK</sequence>
<protein>
    <submittedName>
        <fullName evidence="11">AraC family transcriptional regulator</fullName>
    </submittedName>
</protein>
<dbReference type="Gene3D" id="3.30.450.20">
    <property type="entry name" value="PAS domain"/>
    <property type="match status" value="1"/>
</dbReference>
<accession>A0A927C7H6</accession>
<evidence type="ECO:0000256" key="6">
    <source>
        <dbReference type="ARBA" id="ARBA00023125"/>
    </source>
</evidence>
<dbReference type="SMART" id="SM00342">
    <property type="entry name" value="HTH_ARAC"/>
    <property type="match status" value="1"/>
</dbReference>
<keyword evidence="6" id="KW-0238">DNA-binding</keyword>
<dbReference type="GO" id="GO:0005886">
    <property type="term" value="C:plasma membrane"/>
    <property type="evidence" value="ECO:0007669"/>
    <property type="project" value="UniProtKB-SubCell"/>
</dbReference>
<dbReference type="AlphaFoldDB" id="A0A927C7H6"/>